<dbReference type="InterPro" id="IPR018114">
    <property type="entry name" value="TRYPSIN_HIS"/>
</dbReference>
<proteinExistence type="predicted"/>
<protein>
    <submittedName>
        <fullName evidence="3">Trypsin-like serine protease</fullName>
    </submittedName>
</protein>
<dbReference type="InterPro" id="IPR001314">
    <property type="entry name" value="Peptidase_S1A"/>
</dbReference>
<name>A0A544YTM8_9ACTN</name>
<dbReference type="InterPro" id="IPR009003">
    <property type="entry name" value="Peptidase_S1_PA"/>
</dbReference>
<dbReference type="PROSITE" id="PS00134">
    <property type="entry name" value="TRYPSIN_HIS"/>
    <property type="match status" value="1"/>
</dbReference>
<dbReference type="SUPFAM" id="SSF50494">
    <property type="entry name" value="Trypsin-like serine proteases"/>
    <property type="match status" value="1"/>
</dbReference>
<dbReference type="EMBL" id="VIRM01000019">
    <property type="protein sequence ID" value="TQS20113.1"/>
    <property type="molecule type" value="Genomic_DNA"/>
</dbReference>
<dbReference type="InterPro" id="IPR001254">
    <property type="entry name" value="Trypsin_dom"/>
</dbReference>
<dbReference type="GO" id="GO:0004252">
    <property type="term" value="F:serine-type endopeptidase activity"/>
    <property type="evidence" value="ECO:0007669"/>
    <property type="project" value="InterPro"/>
</dbReference>
<dbReference type="GO" id="GO:0006508">
    <property type="term" value="P:proteolysis"/>
    <property type="evidence" value="ECO:0007669"/>
    <property type="project" value="UniProtKB-KW"/>
</dbReference>
<dbReference type="PANTHER" id="PTHR24260">
    <property type="match status" value="1"/>
</dbReference>
<dbReference type="PROSITE" id="PS50240">
    <property type="entry name" value="TRYPSIN_DOM"/>
    <property type="match status" value="1"/>
</dbReference>
<organism evidence="3 4">
    <name type="scientific">Microbispora hainanensis</name>
    <dbReference type="NCBI Taxonomy" id="568844"/>
    <lineage>
        <taxon>Bacteria</taxon>
        <taxon>Bacillati</taxon>
        <taxon>Actinomycetota</taxon>
        <taxon>Actinomycetes</taxon>
        <taxon>Streptosporangiales</taxon>
        <taxon>Streptosporangiaceae</taxon>
        <taxon>Microbispora</taxon>
    </lineage>
</organism>
<evidence type="ECO:0000259" key="2">
    <source>
        <dbReference type="PROSITE" id="PS50240"/>
    </source>
</evidence>
<keyword evidence="1" id="KW-0732">Signal</keyword>
<feature type="domain" description="Peptidase S1" evidence="2">
    <location>
        <begin position="24"/>
        <end position="256"/>
    </location>
</feature>
<feature type="signal peptide" evidence="1">
    <location>
        <begin position="1"/>
        <end position="23"/>
    </location>
</feature>
<dbReference type="Gene3D" id="2.40.10.10">
    <property type="entry name" value="Trypsin-like serine proteases"/>
    <property type="match status" value="1"/>
</dbReference>
<sequence>MRFVLFVMVLVGLVIGIAVPASAITHGSADNNDHPEVGALIADKPESDGTWAYCTGTLISPNVFLTAAHCGHKGQKTARVSFADRYQPGEKLYIGRYVPDSRYKGDAYDLAVVIFPAPVEGITPAKLPSLGLLDQLKADGSLQTARFTPVGYGSVEPTKKRDGNGWRYHYTDTRSQTSISFKRLGTRWLDLVPNPSRGEGGTCYGDSGGPNFLGGPDSNLLVATTISGVDDACKTTNVDYRLDIPEVREFLGKHVTLP</sequence>
<dbReference type="SMART" id="SM00020">
    <property type="entry name" value="Tryp_SPc"/>
    <property type="match status" value="1"/>
</dbReference>
<evidence type="ECO:0000313" key="4">
    <source>
        <dbReference type="Proteomes" id="UP000316541"/>
    </source>
</evidence>
<keyword evidence="3" id="KW-0645">Protease</keyword>
<dbReference type="Proteomes" id="UP000316541">
    <property type="component" value="Unassembled WGS sequence"/>
</dbReference>
<evidence type="ECO:0000256" key="1">
    <source>
        <dbReference type="SAM" id="SignalP"/>
    </source>
</evidence>
<dbReference type="AlphaFoldDB" id="A0A544YTM8"/>
<feature type="chain" id="PRO_5021713274" evidence="1">
    <location>
        <begin position="24"/>
        <end position="258"/>
    </location>
</feature>
<dbReference type="InterPro" id="IPR043504">
    <property type="entry name" value="Peptidase_S1_PA_chymotrypsin"/>
</dbReference>
<comment type="caution">
    <text evidence="3">The sequence shown here is derived from an EMBL/GenBank/DDBJ whole genome shotgun (WGS) entry which is preliminary data.</text>
</comment>
<evidence type="ECO:0000313" key="3">
    <source>
        <dbReference type="EMBL" id="TQS20113.1"/>
    </source>
</evidence>
<gene>
    <name evidence="3" type="ORF">FLX08_17720</name>
</gene>
<reference evidence="3 4" key="1">
    <citation type="submission" date="2019-07" db="EMBL/GenBank/DDBJ databases">
        <title>Microbispora hainanensis DSM 45428.</title>
        <authorList>
            <person name="Thawai C."/>
        </authorList>
    </citation>
    <scope>NUCLEOTIDE SEQUENCE [LARGE SCALE GENOMIC DNA]</scope>
    <source>
        <strain evidence="3 4">DSM 45428</strain>
    </source>
</reference>
<accession>A0A544YTM8</accession>
<dbReference type="PRINTS" id="PR00722">
    <property type="entry name" value="CHYMOTRYPSIN"/>
</dbReference>
<dbReference type="InterPro" id="IPR051333">
    <property type="entry name" value="CLIP_Serine_Protease"/>
</dbReference>
<dbReference type="PANTHER" id="PTHR24260:SF132">
    <property type="entry name" value="PEPTIDASE S1 DOMAIN-CONTAINING PROTEIN"/>
    <property type="match status" value="1"/>
</dbReference>
<keyword evidence="3" id="KW-0378">Hydrolase</keyword>
<dbReference type="Pfam" id="PF00089">
    <property type="entry name" value="Trypsin"/>
    <property type="match status" value="1"/>
</dbReference>